<proteinExistence type="predicted"/>
<dbReference type="EMBL" id="CP036279">
    <property type="protein sequence ID" value="QDU60999.1"/>
    <property type="molecule type" value="Genomic_DNA"/>
</dbReference>
<accession>A0A518B1Z5</accession>
<dbReference type="AlphaFoldDB" id="A0A518B1Z5"/>
<evidence type="ECO:0000313" key="2">
    <source>
        <dbReference type="EMBL" id="QDU60999.1"/>
    </source>
</evidence>
<feature type="chain" id="PRO_5021971159" description="Carboxypeptidase regulatory-like domain-containing protein" evidence="1">
    <location>
        <begin position="27"/>
        <end position="141"/>
    </location>
</feature>
<name>A0A518B1Z5_9BACT</name>
<dbReference type="RefSeq" id="WP_145257647.1">
    <property type="nucleotide sequence ID" value="NZ_CP036279.1"/>
</dbReference>
<keyword evidence="3" id="KW-1185">Reference proteome</keyword>
<dbReference type="KEGG" id="knv:Pan216_18520"/>
<evidence type="ECO:0000313" key="3">
    <source>
        <dbReference type="Proteomes" id="UP000317093"/>
    </source>
</evidence>
<feature type="signal peptide" evidence="1">
    <location>
        <begin position="1"/>
        <end position="26"/>
    </location>
</feature>
<evidence type="ECO:0008006" key="4">
    <source>
        <dbReference type="Google" id="ProtNLM"/>
    </source>
</evidence>
<dbReference type="OrthoDB" id="286727at2"/>
<organism evidence="2 3">
    <name type="scientific">Kolteria novifilia</name>
    <dbReference type="NCBI Taxonomy" id="2527975"/>
    <lineage>
        <taxon>Bacteria</taxon>
        <taxon>Pseudomonadati</taxon>
        <taxon>Planctomycetota</taxon>
        <taxon>Planctomycetia</taxon>
        <taxon>Kolteriales</taxon>
        <taxon>Kolteriaceae</taxon>
        <taxon>Kolteria</taxon>
    </lineage>
</organism>
<dbReference type="PROSITE" id="PS51257">
    <property type="entry name" value="PROKAR_LIPOPROTEIN"/>
    <property type="match status" value="1"/>
</dbReference>
<sequence length="141" mass="15038" precursor="true">MKKRWHVCRRMMVLIGLAFVSLGCSAQAPQNETTKVEGLVTINGTPLPRVAVTFFPVGDQPNGRPTSVEANTEGHFALDAAAGANSVTIAPLDPEMDMFDLNPKCRSATETPLEIDLPKGQSITLVIEAGAKPSITEKPVP</sequence>
<gene>
    <name evidence="2" type="ORF">Pan216_18520</name>
</gene>
<keyword evidence="1" id="KW-0732">Signal</keyword>
<reference evidence="2 3" key="1">
    <citation type="submission" date="2019-02" db="EMBL/GenBank/DDBJ databases">
        <title>Deep-cultivation of Planctomycetes and their phenomic and genomic characterization uncovers novel biology.</title>
        <authorList>
            <person name="Wiegand S."/>
            <person name="Jogler M."/>
            <person name="Boedeker C."/>
            <person name="Pinto D."/>
            <person name="Vollmers J."/>
            <person name="Rivas-Marin E."/>
            <person name="Kohn T."/>
            <person name="Peeters S.H."/>
            <person name="Heuer A."/>
            <person name="Rast P."/>
            <person name="Oberbeckmann S."/>
            <person name="Bunk B."/>
            <person name="Jeske O."/>
            <person name="Meyerdierks A."/>
            <person name="Storesund J.E."/>
            <person name="Kallscheuer N."/>
            <person name="Luecker S."/>
            <person name="Lage O.M."/>
            <person name="Pohl T."/>
            <person name="Merkel B.J."/>
            <person name="Hornburger P."/>
            <person name="Mueller R.-W."/>
            <person name="Bruemmer F."/>
            <person name="Labrenz M."/>
            <person name="Spormann A.M."/>
            <person name="Op den Camp H."/>
            <person name="Overmann J."/>
            <person name="Amann R."/>
            <person name="Jetten M.S.M."/>
            <person name="Mascher T."/>
            <person name="Medema M.H."/>
            <person name="Devos D.P."/>
            <person name="Kaster A.-K."/>
            <person name="Ovreas L."/>
            <person name="Rohde M."/>
            <person name="Galperin M.Y."/>
            <person name="Jogler C."/>
        </authorList>
    </citation>
    <scope>NUCLEOTIDE SEQUENCE [LARGE SCALE GENOMIC DNA]</scope>
    <source>
        <strain evidence="2 3">Pan216</strain>
    </source>
</reference>
<evidence type="ECO:0000256" key="1">
    <source>
        <dbReference type="SAM" id="SignalP"/>
    </source>
</evidence>
<protein>
    <recommendedName>
        <fullName evidence="4">Carboxypeptidase regulatory-like domain-containing protein</fullName>
    </recommendedName>
</protein>
<dbReference type="Proteomes" id="UP000317093">
    <property type="component" value="Chromosome"/>
</dbReference>